<dbReference type="OrthoDB" id="4424949at2"/>
<feature type="region of interest" description="Disordered" evidence="1">
    <location>
        <begin position="1"/>
        <end position="43"/>
    </location>
</feature>
<gene>
    <name evidence="3" type="ORF">CVAR292_02514</name>
</gene>
<keyword evidence="2" id="KW-0812">Transmembrane</keyword>
<dbReference type="RefSeq" id="WP_073884644.1">
    <property type="nucleotide sequence ID" value="NZ_FAUH01000019.1"/>
</dbReference>
<keyword evidence="2" id="KW-1133">Transmembrane helix</keyword>
<evidence type="ECO:0000256" key="2">
    <source>
        <dbReference type="SAM" id="Phobius"/>
    </source>
</evidence>
<evidence type="ECO:0000313" key="4">
    <source>
        <dbReference type="Proteomes" id="UP000182498"/>
    </source>
</evidence>
<keyword evidence="4" id="KW-1185">Reference proteome</keyword>
<protein>
    <recommendedName>
        <fullName evidence="5">DUF2993 domain-containing protein</fullName>
    </recommendedName>
</protein>
<name>A0A0X2NNX8_9CORY</name>
<feature type="compositionally biased region" description="Low complexity" evidence="1">
    <location>
        <begin position="24"/>
        <end position="38"/>
    </location>
</feature>
<dbReference type="EMBL" id="FAUH01000019">
    <property type="protein sequence ID" value="CUU67156.1"/>
    <property type="molecule type" value="Genomic_DNA"/>
</dbReference>
<dbReference type="Pfam" id="PF11209">
    <property type="entry name" value="LmeA"/>
    <property type="match status" value="1"/>
</dbReference>
<reference evidence="4" key="1">
    <citation type="submission" date="2015-11" db="EMBL/GenBank/DDBJ databases">
        <authorList>
            <person name="Dugat-Bony E."/>
        </authorList>
    </citation>
    <scope>NUCLEOTIDE SEQUENCE [LARGE SCALE GENOMIC DNA]</scope>
    <source>
        <strain evidence="4">Mu292</strain>
    </source>
</reference>
<evidence type="ECO:0000256" key="1">
    <source>
        <dbReference type="SAM" id="MobiDB-lite"/>
    </source>
</evidence>
<dbReference type="Proteomes" id="UP000182498">
    <property type="component" value="Unassembled WGS sequence"/>
</dbReference>
<feature type="compositionally biased region" description="Polar residues" evidence="1">
    <location>
        <begin position="1"/>
        <end position="11"/>
    </location>
</feature>
<evidence type="ECO:0008006" key="5">
    <source>
        <dbReference type="Google" id="ProtNLM"/>
    </source>
</evidence>
<organism evidence="3 4">
    <name type="scientific">Corynebacterium variabile</name>
    <dbReference type="NCBI Taxonomy" id="1727"/>
    <lineage>
        <taxon>Bacteria</taxon>
        <taxon>Bacillati</taxon>
        <taxon>Actinomycetota</taxon>
        <taxon>Actinomycetes</taxon>
        <taxon>Mycobacteriales</taxon>
        <taxon>Corynebacteriaceae</taxon>
        <taxon>Corynebacterium</taxon>
    </lineage>
</organism>
<evidence type="ECO:0000313" key="3">
    <source>
        <dbReference type="EMBL" id="CUU67156.1"/>
    </source>
</evidence>
<dbReference type="AlphaFoldDB" id="A0A0X2NNX8"/>
<proteinExistence type="predicted"/>
<keyword evidence="2" id="KW-0472">Membrane</keyword>
<accession>A0A0X2NNX8</accession>
<dbReference type="InterPro" id="IPR021373">
    <property type="entry name" value="DUF2993"/>
</dbReference>
<sequence length="319" mass="33107">MTHASNASSDSWGRPADAPTGYPGTDATDGAATGSGRRTAGKRRGNRAVKILVTVVVVILLLLAAAEFGLRFYLKGQIADEMRDSSAEQGIELSGDPDVSFGASPMLLGLAQGKLSRVTVDLPSSLDISYEDSDRSRPVVTGQPAATMNAKDMEITGDDPVIGDLTLDTVLPQDYLLAVLQKSMSEEGGDQAADDGGAGDLLSGLIQITGVTTNEETGTLDIEISSGLATLSMTPTVTDGKMSFEVADMKILGMSMPDSLVGDLSDSLTQTIEETENLEVTDASVMADGLKVRLHGTDMKVDDLASEVDASTDATLAGA</sequence>
<feature type="transmembrane region" description="Helical" evidence="2">
    <location>
        <begin position="51"/>
        <end position="74"/>
    </location>
</feature>